<dbReference type="SUPFAM" id="SSF46626">
    <property type="entry name" value="Cytochrome c"/>
    <property type="match status" value="3"/>
</dbReference>
<accession>A0A7Y9U5R6</accession>
<keyword evidence="2 5" id="KW-0479">Metal-binding</keyword>
<feature type="binding site" description="axial binding residue" evidence="5">
    <location>
        <position position="63"/>
    </location>
    <ligand>
        <name>heme c</name>
        <dbReference type="ChEBI" id="CHEBI:61717"/>
        <label>1</label>
    </ligand>
    <ligandPart>
        <name>Fe</name>
        <dbReference type="ChEBI" id="CHEBI:18248"/>
    </ligandPart>
</feature>
<sequence length="428" mass="45126">MKRVLTWGLGGLLGVLALGAAAIAWLDAADAPPSANPRPVATDAAAIDRGRYLAQAGNCAACHTRRGEPPYAGGEALVTPFGTVYGGNLTPHATTGLGAWSTDDFWRALHHGRSRDGRMLTPAFPYPHFTQVTREDSDALFAFLRSVPAVDRPNTPNALAFPYDTQLALKVWRALYFRPGTFVAQPAKSAEWNRGAYLVNGLGHCAACHGARNAMGATIAGREFDGAPIPGQGWYAPALTLAAEGSVAAWPVADVVGLLRDGVAPGTGAVVTGPMAEVVARSTQHLRLADAQAMAVFLRDLPVHPPEEPPRVRPADARTLDRGARLYADHCATCHGERGEGQPGAFPALAGNRAVTMTDPTNLVRVILQGGYGPSTAGRPRPHGMPPFGHLLDDADIAAITTHVRSAWGNTGTPVNQVQVVQLREGRD</sequence>
<feature type="binding site" description="covalent" evidence="4">
    <location>
        <position position="334"/>
    </location>
    <ligand>
        <name>heme c</name>
        <dbReference type="ChEBI" id="CHEBI:61717"/>
        <label>3</label>
    </ligand>
</feature>
<feature type="binding site" description="covalent" evidence="4">
    <location>
        <position position="205"/>
    </location>
    <ligand>
        <name>heme c</name>
        <dbReference type="ChEBI" id="CHEBI:61717"/>
        <label>2</label>
    </ligand>
</feature>
<feature type="binding site" description="axial binding residue" evidence="5">
    <location>
        <position position="335"/>
    </location>
    <ligand>
        <name>heme c</name>
        <dbReference type="ChEBI" id="CHEBI:61717"/>
        <label>3</label>
    </ligand>
    <ligandPart>
        <name>Fe</name>
        <dbReference type="ChEBI" id="CHEBI:18248"/>
    </ligandPart>
</feature>
<protein>
    <submittedName>
        <fullName evidence="7">Mono/diheme cytochrome c family protein</fullName>
    </submittedName>
</protein>
<feature type="binding site" description="covalent" evidence="4">
    <location>
        <position position="331"/>
    </location>
    <ligand>
        <name>heme c</name>
        <dbReference type="ChEBI" id="CHEBI:61717"/>
        <label>3</label>
    </ligand>
</feature>
<evidence type="ECO:0000259" key="6">
    <source>
        <dbReference type="PROSITE" id="PS51007"/>
    </source>
</evidence>
<feature type="binding site" description="covalent" evidence="4">
    <location>
        <position position="62"/>
    </location>
    <ligand>
        <name>heme c</name>
        <dbReference type="ChEBI" id="CHEBI:61717"/>
        <label>1</label>
    </ligand>
</feature>
<dbReference type="PROSITE" id="PS51007">
    <property type="entry name" value="CYTC"/>
    <property type="match status" value="3"/>
</dbReference>
<dbReference type="AlphaFoldDB" id="A0A7Y9U5R6"/>
<gene>
    <name evidence="7" type="ORF">BDD16_002209</name>
</gene>
<feature type="domain" description="Cytochrome c" evidence="6">
    <location>
        <begin position="45"/>
        <end position="148"/>
    </location>
</feature>
<keyword evidence="1 4" id="KW-0349">Heme</keyword>
<feature type="binding site" description="axial binding residue" evidence="5">
    <location>
        <position position="209"/>
    </location>
    <ligand>
        <name>heme c</name>
        <dbReference type="ChEBI" id="CHEBI:61717"/>
        <label>2</label>
    </ligand>
    <ligandPart>
        <name>Fe</name>
        <dbReference type="ChEBI" id="CHEBI:18248"/>
    </ligandPart>
</feature>
<keyword evidence="8" id="KW-1185">Reference proteome</keyword>
<reference evidence="7 8" key="1">
    <citation type="submission" date="2020-07" db="EMBL/GenBank/DDBJ databases">
        <title>Genomic Encyclopedia of Archaeal and Bacterial Type Strains, Phase II (KMG-II): from individual species to whole genera.</title>
        <authorList>
            <person name="Goeker M."/>
        </authorList>
    </citation>
    <scope>NUCLEOTIDE SEQUENCE [LARGE SCALE GENOMIC DNA]</scope>
    <source>
        <strain evidence="7 8">DSM 21226</strain>
    </source>
</reference>
<feature type="domain" description="Cytochrome c" evidence="6">
    <location>
        <begin position="318"/>
        <end position="408"/>
    </location>
</feature>
<feature type="binding site" description="covalent" evidence="4">
    <location>
        <position position="59"/>
    </location>
    <ligand>
        <name>heme c</name>
        <dbReference type="ChEBI" id="CHEBI:61717"/>
        <label>1</label>
    </ligand>
</feature>
<dbReference type="InterPro" id="IPR051459">
    <property type="entry name" value="Cytochrome_c-type_DH"/>
</dbReference>
<name>A0A7Y9U5R6_9BURK</name>
<evidence type="ECO:0000256" key="1">
    <source>
        <dbReference type="ARBA" id="ARBA00022617"/>
    </source>
</evidence>
<organism evidence="7 8">
    <name type="scientific">Sphaerotilus montanus</name>
    <dbReference type="NCBI Taxonomy" id="522889"/>
    <lineage>
        <taxon>Bacteria</taxon>
        <taxon>Pseudomonadati</taxon>
        <taxon>Pseudomonadota</taxon>
        <taxon>Betaproteobacteria</taxon>
        <taxon>Burkholderiales</taxon>
        <taxon>Sphaerotilaceae</taxon>
        <taxon>Sphaerotilus</taxon>
    </lineage>
</organism>
<dbReference type="RefSeq" id="WP_179634015.1">
    <property type="nucleotide sequence ID" value="NZ_JACCFH010000001.1"/>
</dbReference>
<proteinExistence type="predicted"/>
<dbReference type="InterPro" id="IPR009056">
    <property type="entry name" value="Cyt_c-like_dom"/>
</dbReference>
<dbReference type="Pfam" id="PF00034">
    <property type="entry name" value="Cytochrom_C"/>
    <property type="match status" value="2"/>
</dbReference>
<dbReference type="PANTHER" id="PTHR35008">
    <property type="entry name" value="BLL4482 PROTEIN-RELATED"/>
    <property type="match status" value="1"/>
</dbReference>
<keyword evidence="3 5" id="KW-0408">Iron</keyword>
<dbReference type="GO" id="GO:0016020">
    <property type="term" value="C:membrane"/>
    <property type="evidence" value="ECO:0007669"/>
    <property type="project" value="InterPro"/>
</dbReference>
<feature type="binding site" description="covalent" evidence="4">
    <location>
        <position position="208"/>
    </location>
    <ligand>
        <name>heme c</name>
        <dbReference type="ChEBI" id="CHEBI:61717"/>
        <label>2</label>
    </ligand>
</feature>
<evidence type="ECO:0000256" key="2">
    <source>
        <dbReference type="ARBA" id="ARBA00022723"/>
    </source>
</evidence>
<comment type="cofactor">
    <cofactor evidence="4">
        <name>heme c</name>
        <dbReference type="ChEBI" id="CHEBI:61717"/>
    </cofactor>
    <text evidence="4">Binds 3 heme c groups covalently per subunit.</text>
</comment>
<evidence type="ECO:0000256" key="4">
    <source>
        <dbReference type="PIRSR" id="PIRSR000018-50"/>
    </source>
</evidence>
<dbReference type="GO" id="GO:0016614">
    <property type="term" value="F:oxidoreductase activity, acting on CH-OH group of donors"/>
    <property type="evidence" value="ECO:0007669"/>
    <property type="project" value="InterPro"/>
</dbReference>
<dbReference type="EMBL" id="JACCFH010000001">
    <property type="protein sequence ID" value="NYG33223.1"/>
    <property type="molecule type" value="Genomic_DNA"/>
</dbReference>
<dbReference type="Proteomes" id="UP000518288">
    <property type="component" value="Unassembled WGS sequence"/>
</dbReference>
<dbReference type="Gene3D" id="1.10.760.10">
    <property type="entry name" value="Cytochrome c-like domain"/>
    <property type="match status" value="2"/>
</dbReference>
<dbReference type="PANTHER" id="PTHR35008:SF4">
    <property type="entry name" value="BLL4482 PROTEIN"/>
    <property type="match status" value="1"/>
</dbReference>
<dbReference type="PIRSF" id="PIRSF000018">
    <property type="entry name" value="Mb_ADH_cyt_c"/>
    <property type="match status" value="1"/>
</dbReference>
<evidence type="ECO:0000313" key="8">
    <source>
        <dbReference type="Proteomes" id="UP000518288"/>
    </source>
</evidence>
<dbReference type="InterPro" id="IPR036909">
    <property type="entry name" value="Cyt_c-like_dom_sf"/>
</dbReference>
<evidence type="ECO:0000313" key="7">
    <source>
        <dbReference type="EMBL" id="NYG33223.1"/>
    </source>
</evidence>
<dbReference type="GO" id="GO:0020037">
    <property type="term" value="F:heme binding"/>
    <property type="evidence" value="ECO:0007669"/>
    <property type="project" value="InterPro"/>
</dbReference>
<evidence type="ECO:0000256" key="3">
    <source>
        <dbReference type="ARBA" id="ARBA00023004"/>
    </source>
</evidence>
<feature type="domain" description="Cytochrome c" evidence="6">
    <location>
        <begin position="190"/>
        <end position="302"/>
    </location>
</feature>
<dbReference type="GO" id="GO:0009055">
    <property type="term" value="F:electron transfer activity"/>
    <property type="evidence" value="ECO:0007669"/>
    <property type="project" value="InterPro"/>
</dbReference>
<evidence type="ECO:0000256" key="5">
    <source>
        <dbReference type="PIRSR" id="PIRSR000018-51"/>
    </source>
</evidence>
<dbReference type="GO" id="GO:0005506">
    <property type="term" value="F:iron ion binding"/>
    <property type="evidence" value="ECO:0007669"/>
    <property type="project" value="InterPro"/>
</dbReference>
<dbReference type="InterPro" id="IPR014353">
    <property type="entry name" value="Membr-bd_ADH_cyt_c"/>
</dbReference>
<comment type="caution">
    <text evidence="7">The sequence shown here is derived from an EMBL/GenBank/DDBJ whole genome shotgun (WGS) entry which is preliminary data.</text>
</comment>